<comment type="subcellular location">
    <subcellularLocation>
        <location evidence="1">Nucleus</location>
    </subcellularLocation>
</comment>
<evidence type="ECO:0000256" key="4">
    <source>
        <dbReference type="ARBA" id="ARBA00023242"/>
    </source>
</evidence>
<dbReference type="Gene3D" id="3.30.200.160">
    <property type="entry name" value="TFIIIC, subcomplex tauA, subunit Sfc1, barrel domain"/>
    <property type="match status" value="1"/>
</dbReference>
<feature type="compositionally biased region" description="Polar residues" evidence="5">
    <location>
        <begin position="410"/>
        <end position="448"/>
    </location>
</feature>
<dbReference type="InterPro" id="IPR042536">
    <property type="entry name" value="TFIIIC_tauA_Sfc1"/>
</dbReference>
<evidence type="ECO:0000256" key="1">
    <source>
        <dbReference type="ARBA" id="ARBA00004123"/>
    </source>
</evidence>
<dbReference type="Proteomes" id="UP001497392">
    <property type="component" value="Unassembled WGS sequence"/>
</dbReference>
<protein>
    <submittedName>
        <fullName evidence="8">G12828 protein</fullName>
    </submittedName>
</protein>
<dbReference type="PANTHER" id="PTHR13230">
    <property type="entry name" value="GENERAL TRANSCRIPTION FACTOR IIIC, POLYPEPTIDE 5"/>
    <property type="match status" value="1"/>
</dbReference>
<dbReference type="InterPro" id="IPR040454">
    <property type="entry name" value="TF_IIIC_Tfc1/Sfc1"/>
</dbReference>
<reference evidence="8 9" key="1">
    <citation type="submission" date="2024-06" db="EMBL/GenBank/DDBJ databases">
        <authorList>
            <person name="Kraege A."/>
            <person name="Thomma B."/>
        </authorList>
    </citation>
    <scope>NUCLEOTIDE SEQUENCE [LARGE SCALE GENOMIC DNA]</scope>
</reference>
<feature type="domain" description="Transcription factor IIIC subunit Tfc1/Sfc1 triple barrel" evidence="7">
    <location>
        <begin position="16"/>
        <end position="114"/>
    </location>
</feature>
<feature type="region of interest" description="Disordered" evidence="5">
    <location>
        <begin position="377"/>
        <end position="468"/>
    </location>
</feature>
<evidence type="ECO:0000259" key="6">
    <source>
        <dbReference type="Pfam" id="PF09734"/>
    </source>
</evidence>
<sequence>MTESSLQLPRQEAFLLEFPGFVKNAQPALDSFGGEDAVSELLAGTRQALQLRLRPGDPLAHPILGLKQQTQGLLLRLSSKAGQGRIDGNAGVQAEVVAHVKRCVRFSGMADFQYASCTHLPQGAEAALPAGLPGFEPEPLLTPPQLFTKQDVPLDYSFRSYYGSDPDHFKTGVAAGKGVGRMAGHVISFESLHVLQPAEQTGAAGPAEEVGLKMDRRQMLRAAAALFSRQAIRSQQDVQSSVAGLTGQDADIVLPRLAYMFRNGPWKGLWVKRGYDPRTDPASAERQALQLPGRGRGGAGKQAASNSLYQQICRLSALPDNSTALPVGDLQETSVASLLAGAKRLPKCDVNSGWFSEENWKKLQHTVSACLQKLSPDSRSTQAGSVGLPAGQPGPSETHQQQAPGGMNAGANTSTAEQSAQDTQISMQSEDVHMSSQAANREGQQMQHAQGKEAKGNMGGAAHMPDSSAEKLAQGGLLPDALLQGLLGVRGGDAAAARFSQEAAQALRAGVQEDFELFEASDNEDEMEEGTANESQGGDDQEEDDSEADEE</sequence>
<keyword evidence="9" id="KW-1185">Reference proteome</keyword>
<comment type="caution">
    <text evidence="8">The sequence shown here is derived from an EMBL/GenBank/DDBJ whole genome shotgun (WGS) entry which is preliminary data.</text>
</comment>
<dbReference type="PANTHER" id="PTHR13230:SF5">
    <property type="entry name" value="GENERAL TRANSCRIPTION FACTOR 3C POLYPEPTIDE 5"/>
    <property type="match status" value="1"/>
</dbReference>
<keyword evidence="3" id="KW-0804">Transcription</keyword>
<evidence type="ECO:0000259" key="7">
    <source>
        <dbReference type="Pfam" id="PF17682"/>
    </source>
</evidence>
<dbReference type="InterPro" id="IPR019136">
    <property type="entry name" value="TF_IIIC_su-5_HTH"/>
</dbReference>
<evidence type="ECO:0000313" key="8">
    <source>
        <dbReference type="EMBL" id="CAL5229492.1"/>
    </source>
</evidence>
<dbReference type="Pfam" id="PF17682">
    <property type="entry name" value="Tau95_N"/>
    <property type="match status" value="1"/>
</dbReference>
<name>A0ABP1GCE2_9CHLO</name>
<evidence type="ECO:0000256" key="5">
    <source>
        <dbReference type="SAM" id="MobiDB-lite"/>
    </source>
</evidence>
<feature type="domain" description="Transcription factor IIIC subunit 5 HTH" evidence="6">
    <location>
        <begin position="142"/>
        <end position="288"/>
    </location>
</feature>
<accession>A0ABP1GCE2</accession>
<evidence type="ECO:0000313" key="9">
    <source>
        <dbReference type="Proteomes" id="UP001497392"/>
    </source>
</evidence>
<dbReference type="EMBL" id="CAXHTA020000020">
    <property type="protein sequence ID" value="CAL5229492.1"/>
    <property type="molecule type" value="Genomic_DNA"/>
</dbReference>
<keyword evidence="2" id="KW-0238">DNA-binding</keyword>
<evidence type="ECO:0000256" key="2">
    <source>
        <dbReference type="ARBA" id="ARBA00023125"/>
    </source>
</evidence>
<gene>
    <name evidence="8" type="primary">g12828</name>
    <name evidence="8" type="ORF">VP750_LOCUS11398</name>
</gene>
<dbReference type="Pfam" id="PF09734">
    <property type="entry name" value="Tau95"/>
    <property type="match status" value="1"/>
</dbReference>
<evidence type="ECO:0000256" key="3">
    <source>
        <dbReference type="ARBA" id="ARBA00023163"/>
    </source>
</evidence>
<proteinExistence type="predicted"/>
<keyword evidence="4" id="KW-0539">Nucleus</keyword>
<organism evidence="8 9">
    <name type="scientific">Coccomyxa viridis</name>
    <dbReference type="NCBI Taxonomy" id="1274662"/>
    <lineage>
        <taxon>Eukaryota</taxon>
        <taxon>Viridiplantae</taxon>
        <taxon>Chlorophyta</taxon>
        <taxon>core chlorophytes</taxon>
        <taxon>Trebouxiophyceae</taxon>
        <taxon>Trebouxiophyceae incertae sedis</taxon>
        <taxon>Coccomyxaceae</taxon>
        <taxon>Coccomyxa</taxon>
    </lineage>
</organism>
<feature type="region of interest" description="Disordered" evidence="5">
    <location>
        <begin position="514"/>
        <end position="551"/>
    </location>
</feature>
<dbReference type="InterPro" id="IPR041499">
    <property type="entry name" value="Tfc1/Sfc1_N"/>
</dbReference>